<feature type="domain" description="DUF305" evidence="2">
    <location>
        <begin position="66"/>
        <end position="179"/>
    </location>
</feature>
<name>A0A7W7HUJ9_9ACTN</name>
<proteinExistence type="predicted"/>
<accession>A0A7W7HUJ9</accession>
<keyword evidence="1" id="KW-0732">Signal</keyword>
<evidence type="ECO:0000313" key="4">
    <source>
        <dbReference type="Proteomes" id="UP000578112"/>
    </source>
</evidence>
<sequence>MNLAQRTAATGCLLAVLLGAAACDGGTVAPAPASIAPSATSVFGGTDLAWVEINIAMNEELRPLLELVATHSSNAATKALAAEVAAFNDQELAALQGLHDQAGLPSENPHKGMPMPGMVTPEQVTAAAAARGAAFDALLAGHLKAHFEQGVKLAESEVKAGVEPRTKTLAAQVISSRERYLPRLAAR</sequence>
<dbReference type="EMBL" id="JACHNH010000001">
    <property type="protein sequence ID" value="MBB4761025.1"/>
    <property type="molecule type" value="Genomic_DNA"/>
</dbReference>
<dbReference type="RefSeq" id="WP_184991190.1">
    <property type="nucleotide sequence ID" value="NZ_BOMK01000037.1"/>
</dbReference>
<feature type="signal peptide" evidence="1">
    <location>
        <begin position="1"/>
        <end position="22"/>
    </location>
</feature>
<evidence type="ECO:0000256" key="1">
    <source>
        <dbReference type="SAM" id="SignalP"/>
    </source>
</evidence>
<dbReference type="InterPro" id="IPR005183">
    <property type="entry name" value="DUF305_CopM-like"/>
</dbReference>
<comment type="caution">
    <text evidence="3">The sequence shown here is derived from an EMBL/GenBank/DDBJ whole genome shotgun (WGS) entry which is preliminary data.</text>
</comment>
<dbReference type="Proteomes" id="UP000578112">
    <property type="component" value="Unassembled WGS sequence"/>
</dbReference>
<dbReference type="Pfam" id="PF03713">
    <property type="entry name" value="DUF305"/>
    <property type="match status" value="1"/>
</dbReference>
<organism evidence="3 4">
    <name type="scientific">Actinoplanes digitatis</name>
    <dbReference type="NCBI Taxonomy" id="1868"/>
    <lineage>
        <taxon>Bacteria</taxon>
        <taxon>Bacillati</taxon>
        <taxon>Actinomycetota</taxon>
        <taxon>Actinomycetes</taxon>
        <taxon>Micromonosporales</taxon>
        <taxon>Micromonosporaceae</taxon>
        <taxon>Actinoplanes</taxon>
    </lineage>
</organism>
<dbReference type="InterPro" id="IPR012347">
    <property type="entry name" value="Ferritin-like"/>
</dbReference>
<evidence type="ECO:0000259" key="2">
    <source>
        <dbReference type="Pfam" id="PF03713"/>
    </source>
</evidence>
<dbReference type="AlphaFoldDB" id="A0A7W7HUJ9"/>
<dbReference type="Gene3D" id="1.20.1260.10">
    <property type="match status" value="1"/>
</dbReference>
<gene>
    <name evidence="3" type="ORF">BJ971_001581</name>
</gene>
<dbReference type="PROSITE" id="PS51257">
    <property type="entry name" value="PROKAR_LIPOPROTEIN"/>
    <property type="match status" value="1"/>
</dbReference>
<reference evidence="3 4" key="1">
    <citation type="submission" date="2020-08" db="EMBL/GenBank/DDBJ databases">
        <title>Sequencing the genomes of 1000 actinobacteria strains.</title>
        <authorList>
            <person name="Klenk H.-P."/>
        </authorList>
    </citation>
    <scope>NUCLEOTIDE SEQUENCE [LARGE SCALE GENOMIC DNA]</scope>
    <source>
        <strain evidence="3 4">DSM 43149</strain>
    </source>
</reference>
<feature type="chain" id="PRO_5031445408" evidence="1">
    <location>
        <begin position="23"/>
        <end position="187"/>
    </location>
</feature>
<protein>
    <submittedName>
        <fullName evidence="3">Uncharacterized protein (DUF305 family)</fullName>
    </submittedName>
</protein>
<evidence type="ECO:0000313" key="3">
    <source>
        <dbReference type="EMBL" id="MBB4761025.1"/>
    </source>
</evidence>
<keyword evidence="4" id="KW-1185">Reference proteome</keyword>